<keyword evidence="1" id="KW-0472">Membrane</keyword>
<evidence type="ECO:0000313" key="2">
    <source>
        <dbReference type="EMBL" id="PWW32305.1"/>
    </source>
</evidence>
<evidence type="ECO:0000256" key="1">
    <source>
        <dbReference type="SAM" id="Phobius"/>
    </source>
</evidence>
<dbReference type="EMBL" id="QGTW01000001">
    <property type="protein sequence ID" value="PWW32305.1"/>
    <property type="molecule type" value="Genomic_DNA"/>
</dbReference>
<evidence type="ECO:0000313" key="3">
    <source>
        <dbReference type="Proteomes" id="UP000247150"/>
    </source>
</evidence>
<sequence length="649" mass="74134">MILLFSMFEKLFAFANEAGVNNFTSGFLLIQLALFAFLLIFQWYRINNEISLMKRLRTTLEEMEKTSNTSTLEIDRSINDFFQSIKKSKYKNLWERYYNRVSGKKEDERIKVEPFFGFDVMHYHMGYRPLMDIGGGINVSIGVLGTFLGLSMGLAELHIGDTETLRTGIGRLLNGMKVAFYTSVLGVLLSLFWIAADRMISSKLDKHIDWHSERLDYLLSTDDEELFLNRLEKISRNQADHLKTLLTDALERAMHPVVSTILESNGQVSNAFNQLNDQFSKLQVGMENQSKLLENQLELTKNNSNDISERLIESITGGTQESIAGFSNMIKDSQSLQTQMVETVNRVVENFATTQSSQSATLEKTERLIEKFEVMTSEMDNMRSSYSEASSFMVGLSDSFKNIQQLTQEQIPVQQEVMKSNQALAEKYDGLTDRFKEFNQTIERKYEDLLNDVLTASKSLTGSFQNMTSKFADTMKVQSNMLKESDVLLSSVKEVVEYITPIAPELKDVVGNIDGLKEQLIRMHQLQSDLLPELVAMKEQTNEVVQEALQTTKSYMGDITEQLEVMKSSWTTTRSQFEQTRETLNTSVKDFAENIDNGLTKTYQNFDETLTNAVKQVSQLVYQFSDLQKDFVETLDDLTEELLKMKQGA</sequence>
<dbReference type="InterPro" id="IPR027267">
    <property type="entry name" value="AH/BAR_dom_sf"/>
</dbReference>
<dbReference type="SUPFAM" id="SSF58104">
    <property type="entry name" value="Methyl-accepting chemotaxis protein (MCP) signaling domain"/>
    <property type="match status" value="1"/>
</dbReference>
<keyword evidence="1" id="KW-1133">Transmembrane helix</keyword>
<feature type="transmembrane region" description="Helical" evidence="1">
    <location>
        <begin position="178"/>
        <end position="196"/>
    </location>
</feature>
<dbReference type="SUPFAM" id="SSF103657">
    <property type="entry name" value="BAR/IMD domain-like"/>
    <property type="match status" value="1"/>
</dbReference>
<protein>
    <recommendedName>
        <fullName evidence="4">MotA/TolQ/ExbB proton channel domain-containing protein</fullName>
    </recommendedName>
</protein>
<dbReference type="Proteomes" id="UP000247150">
    <property type="component" value="Unassembled WGS sequence"/>
</dbReference>
<name>A0A2V3AEP8_9BACI</name>
<dbReference type="RefSeq" id="WP_258309172.1">
    <property type="nucleotide sequence ID" value="NZ_QGTW01000001.1"/>
</dbReference>
<gene>
    <name evidence="2" type="ORF">DFO73_101569</name>
</gene>
<proteinExistence type="predicted"/>
<accession>A0A2V3AEP8</accession>
<feature type="transmembrane region" description="Helical" evidence="1">
    <location>
        <begin position="20"/>
        <end position="44"/>
    </location>
</feature>
<dbReference type="AlphaFoldDB" id="A0A2V3AEP8"/>
<keyword evidence="1" id="KW-0812">Transmembrane</keyword>
<dbReference type="Gene3D" id="1.20.58.60">
    <property type="match status" value="1"/>
</dbReference>
<evidence type="ECO:0008006" key="4">
    <source>
        <dbReference type="Google" id="ProtNLM"/>
    </source>
</evidence>
<reference evidence="2 3" key="1">
    <citation type="submission" date="2018-05" db="EMBL/GenBank/DDBJ databases">
        <title>Freshwater and sediment microbial communities from various areas in North America, analyzing microbe dynamics in response to fracking.</title>
        <authorList>
            <person name="Lamendella R."/>
        </authorList>
    </citation>
    <scope>NUCLEOTIDE SEQUENCE [LARGE SCALE GENOMIC DNA]</scope>
    <source>
        <strain evidence="2 3">15_TX</strain>
    </source>
</reference>
<comment type="caution">
    <text evidence="2">The sequence shown here is derived from an EMBL/GenBank/DDBJ whole genome shotgun (WGS) entry which is preliminary data.</text>
</comment>
<feature type="transmembrane region" description="Helical" evidence="1">
    <location>
        <begin position="135"/>
        <end position="158"/>
    </location>
</feature>
<organism evidence="2 3">
    <name type="scientific">Cytobacillus oceanisediminis</name>
    <dbReference type="NCBI Taxonomy" id="665099"/>
    <lineage>
        <taxon>Bacteria</taxon>
        <taxon>Bacillati</taxon>
        <taxon>Bacillota</taxon>
        <taxon>Bacilli</taxon>
        <taxon>Bacillales</taxon>
        <taxon>Bacillaceae</taxon>
        <taxon>Cytobacillus</taxon>
    </lineage>
</organism>